<protein>
    <submittedName>
        <fullName evidence="1">Uncharacterized protein</fullName>
    </submittedName>
</protein>
<organism evidence="1 2">
    <name type="scientific">Phialocephala subalpina</name>
    <dbReference type="NCBI Taxonomy" id="576137"/>
    <lineage>
        <taxon>Eukaryota</taxon>
        <taxon>Fungi</taxon>
        <taxon>Dikarya</taxon>
        <taxon>Ascomycota</taxon>
        <taxon>Pezizomycotina</taxon>
        <taxon>Leotiomycetes</taxon>
        <taxon>Helotiales</taxon>
        <taxon>Mollisiaceae</taxon>
        <taxon>Phialocephala</taxon>
        <taxon>Phialocephala fortinii species complex</taxon>
    </lineage>
</organism>
<dbReference type="EMBL" id="FJOG01000002">
    <property type="protein sequence ID" value="CZR52137.1"/>
    <property type="molecule type" value="Genomic_DNA"/>
</dbReference>
<accession>A0A1L7WHD4</accession>
<sequence>MPQSASNNTVTHSFVESSLSAFGGPDEPESLSFIDWKVKWHEKIGVLSLRESEVPWNAVEEEFHPFGITKERASWYATRSKCLTEVNAMGSAAAADKAGEMDRLLALVWRFDTMEEVTRHDYEGTWGRIATAMKDHGSNEHWTAEKVKFAWNNGVSARFPKIVIRQLSCPEDTPLAVAENTDHRHPDLPDLAPQAAVEYTDHRHPGQLYLVPQAAVEYTDHRHPHLPDLAPQAVVEYTDHRHPHLPDLAPQAAVEYTDHRHPGQLYLVPQAVVEYTDHRHPYLPDLAPQAAVEYTDHRYPGQLYLAPQAAVGYADLH</sequence>
<dbReference type="OrthoDB" id="3524411at2759"/>
<dbReference type="AlphaFoldDB" id="A0A1L7WHD4"/>
<evidence type="ECO:0000313" key="2">
    <source>
        <dbReference type="Proteomes" id="UP000184330"/>
    </source>
</evidence>
<proteinExistence type="predicted"/>
<reference evidence="1 2" key="1">
    <citation type="submission" date="2016-03" db="EMBL/GenBank/DDBJ databases">
        <authorList>
            <person name="Ploux O."/>
        </authorList>
    </citation>
    <scope>NUCLEOTIDE SEQUENCE [LARGE SCALE GENOMIC DNA]</scope>
    <source>
        <strain evidence="1 2">UAMH 11012</strain>
    </source>
</reference>
<name>A0A1L7WHD4_9HELO</name>
<keyword evidence="2" id="KW-1185">Reference proteome</keyword>
<dbReference type="Proteomes" id="UP000184330">
    <property type="component" value="Unassembled WGS sequence"/>
</dbReference>
<evidence type="ECO:0000313" key="1">
    <source>
        <dbReference type="EMBL" id="CZR52137.1"/>
    </source>
</evidence>
<gene>
    <name evidence="1" type="ORF">PAC_02014</name>
</gene>